<feature type="region of interest" description="Disordered" evidence="1">
    <location>
        <begin position="1"/>
        <end position="21"/>
    </location>
</feature>
<dbReference type="AlphaFoldDB" id="A0A382LEA9"/>
<dbReference type="EMBL" id="UINC01085539">
    <property type="protein sequence ID" value="SVC33191.1"/>
    <property type="molecule type" value="Genomic_DNA"/>
</dbReference>
<feature type="non-terminal residue" evidence="2">
    <location>
        <position position="1"/>
    </location>
</feature>
<accession>A0A382LEA9</accession>
<gene>
    <name evidence="2" type="ORF">METZ01_LOCUS286045</name>
</gene>
<protein>
    <submittedName>
        <fullName evidence="2">Uncharacterized protein</fullName>
    </submittedName>
</protein>
<evidence type="ECO:0000256" key="1">
    <source>
        <dbReference type="SAM" id="MobiDB-lite"/>
    </source>
</evidence>
<organism evidence="2">
    <name type="scientific">marine metagenome</name>
    <dbReference type="NCBI Taxonomy" id="408172"/>
    <lineage>
        <taxon>unclassified sequences</taxon>
        <taxon>metagenomes</taxon>
        <taxon>ecological metagenomes</taxon>
    </lineage>
</organism>
<name>A0A382LEA9_9ZZZZ</name>
<sequence>RTSASHAENAGSIPAGDTSFSSTTHYFFYME</sequence>
<proteinExistence type="predicted"/>
<evidence type="ECO:0000313" key="2">
    <source>
        <dbReference type="EMBL" id="SVC33191.1"/>
    </source>
</evidence>
<reference evidence="2" key="1">
    <citation type="submission" date="2018-05" db="EMBL/GenBank/DDBJ databases">
        <authorList>
            <person name="Lanie J.A."/>
            <person name="Ng W.-L."/>
            <person name="Kazmierczak K.M."/>
            <person name="Andrzejewski T.M."/>
            <person name="Davidsen T.M."/>
            <person name="Wayne K.J."/>
            <person name="Tettelin H."/>
            <person name="Glass J.I."/>
            <person name="Rusch D."/>
            <person name="Podicherti R."/>
            <person name="Tsui H.-C.T."/>
            <person name="Winkler M.E."/>
        </authorList>
    </citation>
    <scope>NUCLEOTIDE SEQUENCE</scope>
</reference>